<keyword evidence="3" id="KW-0175">Coiled coil</keyword>
<accession>A0A3M6TFF5</accession>
<dbReference type="InterPro" id="IPR054473">
    <property type="entry name" value="KIF2A-like_N"/>
</dbReference>
<keyword evidence="7" id="KW-1185">Reference proteome</keyword>
<evidence type="ECO:0000313" key="6">
    <source>
        <dbReference type="EMBL" id="RMX40127.1"/>
    </source>
</evidence>
<name>A0A3M6TFF5_POCDA</name>
<evidence type="ECO:0000256" key="4">
    <source>
        <dbReference type="SAM" id="MobiDB-lite"/>
    </source>
</evidence>
<keyword evidence="1" id="KW-0963">Cytoplasm</keyword>
<comment type="caution">
    <text evidence="6">The sequence shown here is derived from an EMBL/GenBank/DDBJ whole genome shotgun (WGS) entry which is preliminary data.</text>
</comment>
<evidence type="ECO:0000256" key="2">
    <source>
        <dbReference type="ARBA" id="ARBA00022701"/>
    </source>
</evidence>
<dbReference type="AlphaFoldDB" id="A0A3M6TFF5"/>
<evidence type="ECO:0000256" key="3">
    <source>
        <dbReference type="ARBA" id="ARBA00023054"/>
    </source>
</evidence>
<proteinExistence type="predicted"/>
<evidence type="ECO:0000259" key="5">
    <source>
        <dbReference type="Pfam" id="PF22923"/>
    </source>
</evidence>
<feature type="domain" description="Kinesin-like protein KIF2A-like N-terminal" evidence="5">
    <location>
        <begin position="4"/>
        <end position="58"/>
    </location>
</feature>
<feature type="region of interest" description="Disordered" evidence="4">
    <location>
        <begin position="65"/>
        <end position="109"/>
    </location>
</feature>
<dbReference type="Pfam" id="PF22923">
    <property type="entry name" value="KIF2A-like_1st"/>
    <property type="match status" value="1"/>
</dbReference>
<dbReference type="OrthoDB" id="3176171at2759"/>
<keyword evidence="2" id="KW-0493">Microtubule</keyword>
<gene>
    <name evidence="6" type="ORF">pdam_00002281</name>
</gene>
<dbReference type="GO" id="GO:0005874">
    <property type="term" value="C:microtubule"/>
    <property type="evidence" value="ECO:0007669"/>
    <property type="project" value="UniProtKB-KW"/>
</dbReference>
<protein>
    <recommendedName>
        <fullName evidence="5">Kinesin-like protein KIF2A-like N-terminal domain-containing protein</fullName>
    </recommendedName>
</protein>
<dbReference type="STRING" id="46731.A0A3M6TFF5"/>
<dbReference type="Proteomes" id="UP000275408">
    <property type="component" value="Unassembled WGS sequence"/>
</dbReference>
<feature type="compositionally biased region" description="Polar residues" evidence="4">
    <location>
        <begin position="74"/>
        <end position="87"/>
    </location>
</feature>
<reference evidence="6 7" key="1">
    <citation type="journal article" date="2018" name="Sci. Rep.">
        <title>Comparative analysis of the Pocillopora damicornis genome highlights role of immune system in coral evolution.</title>
        <authorList>
            <person name="Cunning R."/>
            <person name="Bay R.A."/>
            <person name="Gillette P."/>
            <person name="Baker A.C."/>
            <person name="Traylor-Knowles N."/>
        </authorList>
    </citation>
    <scope>NUCLEOTIDE SEQUENCE [LARGE SCALE GENOMIC DNA]</scope>
    <source>
        <strain evidence="6">RSMAS</strain>
        <tissue evidence="6">Whole animal</tissue>
    </source>
</reference>
<dbReference type="EMBL" id="RCHS01003687">
    <property type="protein sequence ID" value="RMX40127.1"/>
    <property type="molecule type" value="Genomic_DNA"/>
</dbReference>
<organism evidence="6 7">
    <name type="scientific">Pocillopora damicornis</name>
    <name type="common">Cauliflower coral</name>
    <name type="synonym">Millepora damicornis</name>
    <dbReference type="NCBI Taxonomy" id="46731"/>
    <lineage>
        <taxon>Eukaryota</taxon>
        <taxon>Metazoa</taxon>
        <taxon>Cnidaria</taxon>
        <taxon>Anthozoa</taxon>
        <taxon>Hexacorallia</taxon>
        <taxon>Scleractinia</taxon>
        <taxon>Astrocoeniina</taxon>
        <taxon>Pocilloporidae</taxon>
        <taxon>Pocillopora</taxon>
    </lineage>
</organism>
<evidence type="ECO:0000313" key="7">
    <source>
        <dbReference type="Proteomes" id="UP000275408"/>
    </source>
</evidence>
<sequence length="109" mass="12061">MDKFGKLVVGIKVDIQRTDGRVHSSMISGINLDTKSVTVEWYENGETKGKEIEIDQIFALNPTLVVQPKPKPTPSNKRISTTPSNKNARNENHSAPSPKAHPQSGYCLF</sequence>
<evidence type="ECO:0000256" key="1">
    <source>
        <dbReference type="ARBA" id="ARBA00022490"/>
    </source>
</evidence>